<gene>
    <name evidence="1" type="ORF">A3A48_00770</name>
</gene>
<comment type="caution">
    <text evidence="1">The sequence shown here is derived from an EMBL/GenBank/DDBJ whole genome shotgun (WGS) entry which is preliminary data.</text>
</comment>
<dbReference type="Proteomes" id="UP000178336">
    <property type="component" value="Unassembled WGS sequence"/>
</dbReference>
<sequence>MADERETKGQQPPYKVPERIASATIYFLYGLSEKGSNSSVEDYLKERKFALTADLVQEGFTQEQIESAVNNGNVKVAPVFKKRVTDFYWLPESEEELDQLAARVERECGGDGTDMNVPAMGDVASVGAVLESQQLAMAALVYANHKGIVAETEIDRGIGVGPLFISKKNPMANLILENQSPS</sequence>
<reference evidence="1 2" key="1">
    <citation type="journal article" date="2016" name="Nat. Commun.">
        <title>Thousands of microbial genomes shed light on interconnected biogeochemical processes in an aquifer system.</title>
        <authorList>
            <person name="Anantharaman K."/>
            <person name="Brown C.T."/>
            <person name="Hug L.A."/>
            <person name="Sharon I."/>
            <person name="Castelle C.J."/>
            <person name="Probst A.J."/>
            <person name="Thomas B.C."/>
            <person name="Singh A."/>
            <person name="Wilkins M.J."/>
            <person name="Karaoz U."/>
            <person name="Brodie E.L."/>
            <person name="Williams K.H."/>
            <person name="Hubbard S.S."/>
            <person name="Banfield J.F."/>
        </authorList>
    </citation>
    <scope>NUCLEOTIDE SEQUENCE [LARGE SCALE GENOMIC DNA]</scope>
</reference>
<evidence type="ECO:0000313" key="1">
    <source>
        <dbReference type="EMBL" id="OGD95536.1"/>
    </source>
</evidence>
<name>A0A1F5GUJ0_9BACT</name>
<organism evidence="1 2">
    <name type="scientific">Candidatus Curtissbacteria bacterium RIFCSPLOWO2_01_FULL_37_9</name>
    <dbReference type="NCBI Taxonomy" id="1797724"/>
    <lineage>
        <taxon>Bacteria</taxon>
        <taxon>Candidatus Curtissiibacteriota</taxon>
    </lineage>
</organism>
<proteinExistence type="predicted"/>
<dbReference type="STRING" id="1797724.A3A48_00770"/>
<dbReference type="AlphaFoldDB" id="A0A1F5GUJ0"/>
<protein>
    <submittedName>
        <fullName evidence="1">Uncharacterized protein</fullName>
    </submittedName>
</protein>
<evidence type="ECO:0000313" key="2">
    <source>
        <dbReference type="Proteomes" id="UP000178336"/>
    </source>
</evidence>
<accession>A0A1F5GUJ0</accession>
<dbReference type="EMBL" id="MFBN01000017">
    <property type="protein sequence ID" value="OGD95536.1"/>
    <property type="molecule type" value="Genomic_DNA"/>
</dbReference>